<feature type="region of interest" description="Disordered" evidence="1">
    <location>
        <begin position="71"/>
        <end position="100"/>
    </location>
</feature>
<name>A0A9E7I3W7_9LILI</name>
<evidence type="ECO:0000256" key="1">
    <source>
        <dbReference type="SAM" id="MobiDB-lite"/>
    </source>
</evidence>
<protein>
    <submittedName>
        <fullName evidence="2">Uncharacterized protein</fullName>
    </submittedName>
</protein>
<dbReference type="OrthoDB" id="1532798at2759"/>
<reference evidence="2" key="1">
    <citation type="submission" date="2022-05" db="EMBL/GenBank/DDBJ databases">
        <title>The Musa troglodytarum L. genome provides insights into the mechanism of non-climacteric behaviour and enrichment of carotenoids.</title>
        <authorList>
            <person name="Wang J."/>
        </authorList>
    </citation>
    <scope>NUCLEOTIDE SEQUENCE</scope>
    <source>
        <tissue evidence="2">Leaf</tissue>
    </source>
</reference>
<accession>A0A9E7I3W7</accession>
<dbReference type="EMBL" id="CP097510">
    <property type="protein sequence ID" value="URE41484.1"/>
    <property type="molecule type" value="Genomic_DNA"/>
</dbReference>
<proteinExistence type="predicted"/>
<keyword evidence="3" id="KW-1185">Reference proteome</keyword>
<dbReference type="AlphaFoldDB" id="A0A9E7I3W7"/>
<gene>
    <name evidence="2" type="ORF">MUK42_36390</name>
</gene>
<organism evidence="2 3">
    <name type="scientific">Musa troglodytarum</name>
    <name type="common">fe'i banana</name>
    <dbReference type="NCBI Taxonomy" id="320322"/>
    <lineage>
        <taxon>Eukaryota</taxon>
        <taxon>Viridiplantae</taxon>
        <taxon>Streptophyta</taxon>
        <taxon>Embryophyta</taxon>
        <taxon>Tracheophyta</taxon>
        <taxon>Spermatophyta</taxon>
        <taxon>Magnoliopsida</taxon>
        <taxon>Liliopsida</taxon>
        <taxon>Zingiberales</taxon>
        <taxon>Musaceae</taxon>
        <taxon>Musa</taxon>
    </lineage>
</organism>
<evidence type="ECO:0000313" key="3">
    <source>
        <dbReference type="Proteomes" id="UP001055439"/>
    </source>
</evidence>
<evidence type="ECO:0000313" key="2">
    <source>
        <dbReference type="EMBL" id="URE41484.1"/>
    </source>
</evidence>
<dbReference type="Proteomes" id="UP001055439">
    <property type="component" value="Chromosome 8"/>
</dbReference>
<sequence length="100" mass="10958">MYGLHVAQGFHDPGNRFRLLSPMAQAPIAPPSPCTCPPILSHDSGMPGTGRNHPRLQQLKNLKHLISRGLHSSSKVPWPSCPELLDPKEYTDPDEVTATL</sequence>